<feature type="compositionally biased region" description="Basic residues" evidence="2">
    <location>
        <begin position="143"/>
        <end position="153"/>
    </location>
</feature>
<gene>
    <name evidence="3" type="ORF">EK21DRAFT_114825</name>
</gene>
<keyword evidence="4" id="KW-1185">Reference proteome</keyword>
<feature type="compositionally biased region" description="Basic and acidic residues" evidence="2">
    <location>
        <begin position="648"/>
        <end position="659"/>
    </location>
</feature>
<sequence>MTKPGQAFQINNEHQAELHGAEHFDTGATNQDAPATSKPPVKSPTAASGVTMDMLSSGLQNSLRVSETALVKHVQQTTMESMFPCVPFLGRDLLDAPPRATTPSFAVPKTFDFGTAVEGTSEPKNILPFEQTHRPLRSETPLQRRKMKLRKRSIQAPVASSSRFPTEQAAVPQSHDLQNMPIDSVDMSTDFPLASSRAVQEAGNGGDEPSRAKRQFSGPMPSVVTTVPDPVRSTEKSKTPDLKDETSSQPSSDSPADLESFEAFLECARSALDLSATELDGLSGTFSSLYRLIMAFRDDIMYNTKAIIGSESALKTLEDELALLKQKREVALPVPSKTPWANGLHDDIAKLSAEHGLLSSKMTQEQNTVDMLRRRLMTGFLDDLRTICKQREAAGKINRTKDAQLEISNLKMHENAAMSLCATRKEEIDKLKAEMYSNKIKAAKQLEEVRDEAQDKRVKLILEDKDALRTQSERYEKQIEDANGKVRLYKDGVAKLDKSQQAVRQPEREKDDLLMAKAAVEKELHDLAVQAKQWKDRSDGYHQIKKDRDEVVGQLNDVIAGRDELRLKTSTARGHDQVDDRGKAPHHAPDHASGTLKIDAGYLDGLEVYWEQQFELAEVSKRTILAEIAEVEEEIERLLDNETPNSGERSKASPKHRPETTVPHNPAPVPPVVTTTNGNGPSQLNGASSSTVTAAASGWHAAAPSYINNASHLMHDRLPNDFQPLDVGIVPLPQNDGALDPRVGLPAHQRTASALELNEQWPALGQPSNMQTYMRAVEPPHHRSGSQAV</sequence>
<feature type="region of interest" description="Disordered" evidence="2">
    <location>
        <begin position="568"/>
        <end position="595"/>
    </location>
</feature>
<evidence type="ECO:0000313" key="4">
    <source>
        <dbReference type="Proteomes" id="UP000799777"/>
    </source>
</evidence>
<dbReference type="AlphaFoldDB" id="A0A9P4LKC0"/>
<dbReference type="OrthoDB" id="3801562at2759"/>
<dbReference type="EMBL" id="ML978226">
    <property type="protein sequence ID" value="KAF2027467.1"/>
    <property type="molecule type" value="Genomic_DNA"/>
</dbReference>
<feature type="coiled-coil region" evidence="1">
    <location>
        <begin position="436"/>
        <end position="485"/>
    </location>
</feature>
<feature type="region of interest" description="Disordered" evidence="2">
    <location>
        <begin position="1"/>
        <end position="48"/>
    </location>
</feature>
<comment type="caution">
    <text evidence="3">The sequence shown here is derived from an EMBL/GenBank/DDBJ whole genome shotgun (WGS) entry which is preliminary data.</text>
</comment>
<evidence type="ECO:0000256" key="2">
    <source>
        <dbReference type="SAM" id="MobiDB-lite"/>
    </source>
</evidence>
<feature type="compositionally biased region" description="Basic and acidic residues" evidence="2">
    <location>
        <begin position="568"/>
        <end position="590"/>
    </location>
</feature>
<reference evidence="3" key="1">
    <citation type="journal article" date="2020" name="Stud. Mycol.">
        <title>101 Dothideomycetes genomes: a test case for predicting lifestyles and emergence of pathogens.</title>
        <authorList>
            <person name="Haridas S."/>
            <person name="Albert R."/>
            <person name="Binder M."/>
            <person name="Bloem J."/>
            <person name="Labutti K."/>
            <person name="Salamov A."/>
            <person name="Andreopoulos B."/>
            <person name="Baker S."/>
            <person name="Barry K."/>
            <person name="Bills G."/>
            <person name="Bluhm B."/>
            <person name="Cannon C."/>
            <person name="Castanera R."/>
            <person name="Culley D."/>
            <person name="Daum C."/>
            <person name="Ezra D."/>
            <person name="Gonzalez J."/>
            <person name="Henrissat B."/>
            <person name="Kuo A."/>
            <person name="Liang C."/>
            <person name="Lipzen A."/>
            <person name="Lutzoni F."/>
            <person name="Magnuson J."/>
            <person name="Mondo S."/>
            <person name="Nolan M."/>
            <person name="Ohm R."/>
            <person name="Pangilinan J."/>
            <person name="Park H.-J."/>
            <person name="Ramirez L."/>
            <person name="Alfaro M."/>
            <person name="Sun H."/>
            <person name="Tritt A."/>
            <person name="Yoshinaga Y."/>
            <person name="Zwiers L.-H."/>
            <person name="Turgeon B."/>
            <person name="Goodwin S."/>
            <person name="Spatafora J."/>
            <person name="Crous P."/>
            <person name="Grigoriev I."/>
        </authorList>
    </citation>
    <scope>NUCLEOTIDE SEQUENCE</scope>
    <source>
        <strain evidence="3">CBS 110217</strain>
    </source>
</reference>
<accession>A0A9P4LKC0</accession>
<name>A0A9P4LKC0_9PLEO</name>
<proteinExistence type="predicted"/>
<evidence type="ECO:0000313" key="3">
    <source>
        <dbReference type="EMBL" id="KAF2027467.1"/>
    </source>
</evidence>
<feature type="compositionally biased region" description="Polar residues" evidence="2">
    <location>
        <begin position="677"/>
        <end position="686"/>
    </location>
</feature>
<feature type="compositionally biased region" description="Basic and acidic residues" evidence="2">
    <location>
        <begin position="14"/>
        <end position="25"/>
    </location>
</feature>
<keyword evidence="1" id="KW-0175">Coiled coil</keyword>
<feature type="region of interest" description="Disordered" evidence="2">
    <location>
        <begin position="637"/>
        <end position="689"/>
    </location>
</feature>
<dbReference type="Proteomes" id="UP000799777">
    <property type="component" value="Unassembled WGS sequence"/>
</dbReference>
<evidence type="ECO:0000256" key="1">
    <source>
        <dbReference type="SAM" id="Coils"/>
    </source>
</evidence>
<feature type="region of interest" description="Disordered" evidence="2">
    <location>
        <begin position="136"/>
        <end position="257"/>
    </location>
</feature>
<feature type="compositionally biased region" description="Basic and acidic residues" evidence="2">
    <location>
        <begin position="232"/>
        <end position="246"/>
    </location>
</feature>
<protein>
    <submittedName>
        <fullName evidence="3">Uncharacterized protein</fullName>
    </submittedName>
</protein>
<organism evidence="3 4">
    <name type="scientific">Setomelanomma holmii</name>
    <dbReference type="NCBI Taxonomy" id="210430"/>
    <lineage>
        <taxon>Eukaryota</taxon>
        <taxon>Fungi</taxon>
        <taxon>Dikarya</taxon>
        <taxon>Ascomycota</taxon>
        <taxon>Pezizomycotina</taxon>
        <taxon>Dothideomycetes</taxon>
        <taxon>Pleosporomycetidae</taxon>
        <taxon>Pleosporales</taxon>
        <taxon>Pleosporineae</taxon>
        <taxon>Phaeosphaeriaceae</taxon>
        <taxon>Setomelanomma</taxon>
    </lineage>
</organism>